<protein>
    <submittedName>
        <fullName evidence="1">Uncharacterized protein</fullName>
    </submittedName>
</protein>
<keyword evidence="2" id="KW-1185">Reference proteome</keyword>
<name>A0A5E4ZA94_9BURK</name>
<evidence type="ECO:0000313" key="1">
    <source>
        <dbReference type="EMBL" id="VVE57974.1"/>
    </source>
</evidence>
<accession>A0A5E4ZA94</accession>
<dbReference type="AlphaFoldDB" id="A0A5E4ZA94"/>
<reference evidence="1 2" key="1">
    <citation type="submission" date="2019-08" db="EMBL/GenBank/DDBJ databases">
        <authorList>
            <person name="Peeters C."/>
        </authorList>
    </citation>
    <scope>NUCLEOTIDE SEQUENCE [LARGE SCALE GENOMIC DNA]</scope>
    <source>
        <strain evidence="1 2">LMG 30175</strain>
    </source>
</reference>
<dbReference type="EMBL" id="CABPRZ010000035">
    <property type="protein sequence ID" value="VVE57974.1"/>
    <property type="molecule type" value="Genomic_DNA"/>
</dbReference>
<proteinExistence type="predicted"/>
<dbReference type="Proteomes" id="UP000414233">
    <property type="component" value="Unassembled WGS sequence"/>
</dbReference>
<organism evidence="1 2">
    <name type="scientific">Pandoraea terrae</name>
    <dbReference type="NCBI Taxonomy" id="1537710"/>
    <lineage>
        <taxon>Bacteria</taxon>
        <taxon>Pseudomonadati</taxon>
        <taxon>Pseudomonadota</taxon>
        <taxon>Betaproteobacteria</taxon>
        <taxon>Burkholderiales</taxon>
        <taxon>Burkholderiaceae</taxon>
        <taxon>Pandoraea</taxon>
    </lineage>
</organism>
<evidence type="ECO:0000313" key="2">
    <source>
        <dbReference type="Proteomes" id="UP000414233"/>
    </source>
</evidence>
<sequence length="67" mass="7415">MPLQTSRNAGVVLSAADKVISFTSDSAVRNSYRLATRPRFSSSVTRRRESDNQQVVSYCFLACSIGR</sequence>
<gene>
    <name evidence="1" type="ORF">PTE30175_05159</name>
</gene>